<comment type="caution">
    <text evidence="2">The sequence shown here is derived from an EMBL/GenBank/DDBJ whole genome shotgun (WGS) entry which is preliminary data.</text>
</comment>
<evidence type="ECO:0000313" key="3">
    <source>
        <dbReference type="Proteomes" id="UP000821837"/>
    </source>
</evidence>
<organism evidence="2 3">
    <name type="scientific">Rhipicephalus sanguineus</name>
    <name type="common">Brown dog tick</name>
    <name type="synonym">Ixodes sanguineus</name>
    <dbReference type="NCBI Taxonomy" id="34632"/>
    <lineage>
        <taxon>Eukaryota</taxon>
        <taxon>Metazoa</taxon>
        <taxon>Ecdysozoa</taxon>
        <taxon>Arthropoda</taxon>
        <taxon>Chelicerata</taxon>
        <taxon>Arachnida</taxon>
        <taxon>Acari</taxon>
        <taxon>Parasitiformes</taxon>
        <taxon>Ixodida</taxon>
        <taxon>Ixodoidea</taxon>
        <taxon>Ixodidae</taxon>
        <taxon>Rhipicephalinae</taxon>
        <taxon>Rhipicephalus</taxon>
        <taxon>Rhipicephalus</taxon>
    </lineage>
</organism>
<evidence type="ECO:0000256" key="1">
    <source>
        <dbReference type="SAM" id="MobiDB-lite"/>
    </source>
</evidence>
<proteinExistence type="predicted"/>
<reference evidence="2" key="2">
    <citation type="submission" date="2021-09" db="EMBL/GenBank/DDBJ databases">
        <authorList>
            <person name="Jia N."/>
            <person name="Wang J."/>
            <person name="Shi W."/>
            <person name="Du L."/>
            <person name="Sun Y."/>
            <person name="Zhan W."/>
            <person name="Jiang J."/>
            <person name="Wang Q."/>
            <person name="Zhang B."/>
            <person name="Ji P."/>
            <person name="Sakyi L.B."/>
            <person name="Cui X."/>
            <person name="Yuan T."/>
            <person name="Jiang B."/>
            <person name="Yang W."/>
            <person name="Lam T.T.-Y."/>
            <person name="Chang Q."/>
            <person name="Ding S."/>
            <person name="Wang X."/>
            <person name="Zhu J."/>
            <person name="Ruan X."/>
            <person name="Zhao L."/>
            <person name="Wei J."/>
            <person name="Que T."/>
            <person name="Du C."/>
            <person name="Cheng J."/>
            <person name="Dai P."/>
            <person name="Han X."/>
            <person name="Huang E."/>
            <person name="Gao Y."/>
            <person name="Liu J."/>
            <person name="Shao H."/>
            <person name="Ye R."/>
            <person name="Li L."/>
            <person name="Wei W."/>
            <person name="Wang X."/>
            <person name="Wang C."/>
            <person name="Huo Q."/>
            <person name="Li W."/>
            <person name="Guo W."/>
            <person name="Chen H."/>
            <person name="Chen S."/>
            <person name="Zhou L."/>
            <person name="Zhou L."/>
            <person name="Ni X."/>
            <person name="Tian J."/>
            <person name="Zhou Y."/>
            <person name="Sheng Y."/>
            <person name="Liu T."/>
            <person name="Pan Y."/>
            <person name="Xia L."/>
            <person name="Li J."/>
            <person name="Zhao F."/>
            <person name="Cao W."/>
        </authorList>
    </citation>
    <scope>NUCLEOTIDE SEQUENCE</scope>
    <source>
        <strain evidence="2">Rsan-2018</strain>
        <tissue evidence="2">Larvae</tissue>
    </source>
</reference>
<feature type="region of interest" description="Disordered" evidence="1">
    <location>
        <begin position="24"/>
        <end position="56"/>
    </location>
</feature>
<gene>
    <name evidence="2" type="ORF">HPB52_018972</name>
</gene>
<name>A0A9D4YQQ3_RHISA</name>
<dbReference type="EMBL" id="JABSTV010001245">
    <property type="protein sequence ID" value="KAH7984285.1"/>
    <property type="molecule type" value="Genomic_DNA"/>
</dbReference>
<protein>
    <submittedName>
        <fullName evidence="2">Uncharacterized protein</fullName>
    </submittedName>
</protein>
<accession>A0A9D4YQQ3</accession>
<keyword evidence="3" id="KW-1185">Reference proteome</keyword>
<dbReference type="AlphaFoldDB" id="A0A9D4YQQ3"/>
<evidence type="ECO:0000313" key="2">
    <source>
        <dbReference type="EMBL" id="KAH7984285.1"/>
    </source>
</evidence>
<dbReference type="Proteomes" id="UP000821837">
    <property type="component" value="Chromosome 1"/>
</dbReference>
<feature type="compositionally biased region" description="Low complexity" evidence="1">
    <location>
        <begin position="32"/>
        <end position="43"/>
    </location>
</feature>
<reference evidence="2" key="1">
    <citation type="journal article" date="2020" name="Cell">
        <title>Large-Scale Comparative Analyses of Tick Genomes Elucidate Their Genetic Diversity and Vector Capacities.</title>
        <authorList>
            <consortium name="Tick Genome and Microbiome Consortium (TIGMIC)"/>
            <person name="Jia N."/>
            <person name="Wang J."/>
            <person name="Shi W."/>
            <person name="Du L."/>
            <person name="Sun Y."/>
            <person name="Zhan W."/>
            <person name="Jiang J.F."/>
            <person name="Wang Q."/>
            <person name="Zhang B."/>
            <person name="Ji P."/>
            <person name="Bell-Sakyi L."/>
            <person name="Cui X.M."/>
            <person name="Yuan T.T."/>
            <person name="Jiang B.G."/>
            <person name="Yang W.F."/>
            <person name="Lam T.T."/>
            <person name="Chang Q.C."/>
            <person name="Ding S.J."/>
            <person name="Wang X.J."/>
            <person name="Zhu J.G."/>
            <person name="Ruan X.D."/>
            <person name="Zhao L."/>
            <person name="Wei J.T."/>
            <person name="Ye R.Z."/>
            <person name="Que T.C."/>
            <person name="Du C.H."/>
            <person name="Zhou Y.H."/>
            <person name="Cheng J.X."/>
            <person name="Dai P.F."/>
            <person name="Guo W.B."/>
            <person name="Han X.H."/>
            <person name="Huang E.J."/>
            <person name="Li L.F."/>
            <person name="Wei W."/>
            <person name="Gao Y.C."/>
            <person name="Liu J.Z."/>
            <person name="Shao H.Z."/>
            <person name="Wang X."/>
            <person name="Wang C.C."/>
            <person name="Yang T.C."/>
            <person name="Huo Q.B."/>
            <person name="Li W."/>
            <person name="Chen H.Y."/>
            <person name="Chen S.E."/>
            <person name="Zhou L.G."/>
            <person name="Ni X.B."/>
            <person name="Tian J.H."/>
            <person name="Sheng Y."/>
            <person name="Liu T."/>
            <person name="Pan Y.S."/>
            <person name="Xia L.Y."/>
            <person name="Li J."/>
            <person name="Zhao F."/>
            <person name="Cao W.C."/>
        </authorList>
    </citation>
    <scope>NUCLEOTIDE SEQUENCE</scope>
    <source>
        <strain evidence="2">Rsan-2018</strain>
    </source>
</reference>
<sequence>MNKVREANETLRQGNSALRKTINNLSREIAETQSPQRPTPSSSEIEETSTKNQEAAVEKQALKKRAIEATPKQKENDCNDNLEARFEARFIKLEEIITANIAAVTAMKQTVDTCQAENINRFAYIERTLQPIVSHLTFAPLIALHPPNQGTLYARPNATRPRDSSNGSRPRKQA</sequence>
<feature type="region of interest" description="Disordered" evidence="1">
    <location>
        <begin position="150"/>
        <end position="174"/>
    </location>
</feature>